<dbReference type="PANTHER" id="PTHR22642">
    <property type="entry name" value="IMIDAZOLONEPROPIONASE"/>
    <property type="match status" value="1"/>
</dbReference>
<dbReference type="InterPro" id="IPR032466">
    <property type="entry name" value="Metal_Hydrolase"/>
</dbReference>
<reference evidence="2 3" key="1">
    <citation type="submission" date="2018-09" db="EMBL/GenBank/DDBJ databases">
        <title>Sphingomonas peninsula sp. nov., isolated from fildes peninsula, Antarctic soil.</title>
        <authorList>
            <person name="Yingchao G."/>
        </authorList>
    </citation>
    <scope>NUCLEOTIDE SEQUENCE [LARGE SCALE GENOMIC DNA]</scope>
    <source>
        <strain evidence="2 3">YZ-8</strain>
        <plasmid evidence="2 3">unnamed1</plasmid>
    </source>
</reference>
<dbReference type="SUPFAM" id="SSF51556">
    <property type="entry name" value="Metallo-dependent hydrolases"/>
    <property type="match status" value="1"/>
</dbReference>
<dbReference type="SUPFAM" id="SSF51338">
    <property type="entry name" value="Composite domain of metallo-dependent hydrolases"/>
    <property type="match status" value="1"/>
</dbReference>
<dbReference type="InterPro" id="IPR013108">
    <property type="entry name" value="Amidohydro_3"/>
</dbReference>
<dbReference type="EMBL" id="CP032828">
    <property type="protein sequence ID" value="AYJ85283.1"/>
    <property type="molecule type" value="Genomic_DNA"/>
</dbReference>
<gene>
    <name evidence="2" type="ORF">D3Y57_04490</name>
</gene>
<proteinExistence type="predicted"/>
<feature type="domain" description="Amidohydrolase 3" evidence="1">
    <location>
        <begin position="39"/>
        <end position="447"/>
    </location>
</feature>
<evidence type="ECO:0000313" key="3">
    <source>
        <dbReference type="Proteomes" id="UP000276254"/>
    </source>
</evidence>
<dbReference type="AlphaFoldDB" id="A0A494TE00"/>
<dbReference type="PANTHER" id="PTHR22642:SF22">
    <property type="entry name" value="EXOENZYMES REGULATORY PROTEIN AEPA"/>
    <property type="match status" value="1"/>
</dbReference>
<organism evidence="2 3">
    <name type="scientific">Sphingomonas paeninsulae</name>
    <dbReference type="NCBI Taxonomy" id="2319844"/>
    <lineage>
        <taxon>Bacteria</taxon>
        <taxon>Pseudomonadati</taxon>
        <taxon>Pseudomonadota</taxon>
        <taxon>Alphaproteobacteria</taxon>
        <taxon>Sphingomonadales</taxon>
        <taxon>Sphingomonadaceae</taxon>
        <taxon>Sphingomonas</taxon>
    </lineage>
</organism>
<evidence type="ECO:0000313" key="2">
    <source>
        <dbReference type="EMBL" id="AYJ85283.1"/>
    </source>
</evidence>
<dbReference type="RefSeq" id="WP_121151726.1">
    <property type="nucleotide sequence ID" value="NZ_CP032828.1"/>
</dbReference>
<geneLocation type="plasmid" evidence="2">
    <name>unnamed1</name>
</geneLocation>
<dbReference type="KEGG" id="spha:D3Y57_04490"/>
<dbReference type="Gene3D" id="3.20.20.140">
    <property type="entry name" value="Metal-dependent hydrolases"/>
    <property type="match status" value="2"/>
</dbReference>
<dbReference type="Proteomes" id="UP000276254">
    <property type="component" value="Plasmid unnamed1"/>
</dbReference>
<sequence length="453" mass="47868">MNNLLIRNVEIEGRNGLDVRIENGLIAAIAPNLSGPGKILDGRGGALIPGLIDHHIHLLATAAAESSLDLSNCDNINDIIRAIRAACARLAPGEWLRAIRLPVKMAETLDRHTLDSAAPHHPARALDRTGALWILNSKALQIVGENSPELERDQSGQATGRLWRGDAWLRTRIGVSPPSLAALGQKLAALGITEVTDASAGNDAAVAELLTAAMPQRVLAMSRGRIEGATAPVKILLDERDLPPFDQLIAWIKEARAWNRPVAVHCVTAAELGLVLAVFQDAGALPGDRIEHGGVIPAAAIPEIAGLGLRVVTQSNFISAHGDRYLTDVDAADRNDLYRCASLMAAGIPVAGSSDAPYGSIDCWAAMKTATTRRTRAGIILGAEEAVPPRTALNLYLGAQIDPGGLPRRVTHGAIADLCLLRTGLADALSMLSAANVAATIIEGRIVWRPQRS</sequence>
<dbReference type="Gene3D" id="2.30.40.10">
    <property type="entry name" value="Urease, subunit C, domain 1"/>
    <property type="match status" value="1"/>
</dbReference>
<evidence type="ECO:0000259" key="1">
    <source>
        <dbReference type="Pfam" id="PF07969"/>
    </source>
</evidence>
<keyword evidence="2" id="KW-0378">Hydrolase</keyword>
<protein>
    <submittedName>
        <fullName evidence="2">Amidohydrolase</fullName>
    </submittedName>
</protein>
<accession>A0A494TE00</accession>
<dbReference type="Gene3D" id="3.10.310.70">
    <property type="match status" value="1"/>
</dbReference>
<keyword evidence="3" id="KW-1185">Reference proteome</keyword>
<dbReference type="OrthoDB" id="9811399at2"/>
<keyword evidence="2" id="KW-0614">Plasmid</keyword>
<dbReference type="GO" id="GO:0016810">
    <property type="term" value="F:hydrolase activity, acting on carbon-nitrogen (but not peptide) bonds"/>
    <property type="evidence" value="ECO:0007669"/>
    <property type="project" value="InterPro"/>
</dbReference>
<dbReference type="InterPro" id="IPR011059">
    <property type="entry name" value="Metal-dep_hydrolase_composite"/>
</dbReference>
<dbReference type="Pfam" id="PF07969">
    <property type="entry name" value="Amidohydro_3"/>
    <property type="match status" value="1"/>
</dbReference>
<name>A0A494TE00_SPHPE</name>